<feature type="signal peptide" evidence="1">
    <location>
        <begin position="1"/>
        <end position="18"/>
    </location>
</feature>
<dbReference type="AlphaFoldDB" id="A0A1H3G2H3"/>
<keyword evidence="1" id="KW-0732">Signal</keyword>
<dbReference type="RefSeq" id="WP_177226575.1">
    <property type="nucleotide sequence ID" value="NZ_FNOK01000018.1"/>
</dbReference>
<dbReference type="STRING" id="418495.SAMN05216215_101817"/>
<dbReference type="Proteomes" id="UP000199529">
    <property type="component" value="Unassembled WGS sequence"/>
</dbReference>
<keyword evidence="4" id="KW-1185">Reference proteome</keyword>
<evidence type="ECO:0000313" key="3">
    <source>
        <dbReference type="EMBL" id="SDX97416.1"/>
    </source>
</evidence>
<evidence type="ECO:0000256" key="1">
    <source>
        <dbReference type="SAM" id="SignalP"/>
    </source>
</evidence>
<dbReference type="InterPro" id="IPR029476">
    <property type="entry name" value="DNase_NucA_NucB"/>
</dbReference>
<name>A0A1H3G2H3_9PSEU</name>
<dbReference type="Pfam" id="PF14040">
    <property type="entry name" value="DNase_NucA_NucB"/>
    <property type="match status" value="1"/>
</dbReference>
<proteinExistence type="predicted"/>
<evidence type="ECO:0000259" key="2">
    <source>
        <dbReference type="Pfam" id="PF14040"/>
    </source>
</evidence>
<feature type="chain" id="PRO_5038915747" evidence="1">
    <location>
        <begin position="19"/>
        <end position="444"/>
    </location>
</feature>
<organism evidence="3 4">
    <name type="scientific">Saccharopolyspora shandongensis</name>
    <dbReference type="NCBI Taxonomy" id="418495"/>
    <lineage>
        <taxon>Bacteria</taxon>
        <taxon>Bacillati</taxon>
        <taxon>Actinomycetota</taxon>
        <taxon>Actinomycetes</taxon>
        <taxon>Pseudonocardiales</taxon>
        <taxon>Pseudonocardiaceae</taxon>
        <taxon>Saccharopolyspora</taxon>
    </lineage>
</organism>
<gene>
    <name evidence="3" type="ORF">SAMN05216215_101817</name>
</gene>
<evidence type="ECO:0000313" key="4">
    <source>
        <dbReference type="Proteomes" id="UP000199529"/>
    </source>
</evidence>
<dbReference type="EMBL" id="FNOK01000018">
    <property type="protein sequence ID" value="SDX97416.1"/>
    <property type="molecule type" value="Genomic_DNA"/>
</dbReference>
<protein>
    <submittedName>
        <fullName evidence="3">Deoxyribonuclease NucA/NucB</fullName>
    </submittedName>
</protein>
<accession>A0A1H3G2H3</accession>
<feature type="domain" description="Deoxyribonuclease NucA/NucB" evidence="2">
    <location>
        <begin position="357"/>
        <end position="432"/>
    </location>
</feature>
<reference evidence="4" key="1">
    <citation type="submission" date="2016-10" db="EMBL/GenBank/DDBJ databases">
        <authorList>
            <person name="Varghese N."/>
            <person name="Submissions S."/>
        </authorList>
    </citation>
    <scope>NUCLEOTIDE SEQUENCE [LARGE SCALE GENOMIC DNA]</scope>
    <source>
        <strain evidence="4">CGMCC 4.3530</strain>
    </source>
</reference>
<sequence length="444" mass="47562">MIAKKGAATAFFISAVLAAGLLPVGQAAGADRAEEGGRLVITKVPSPEFYSLPPRGERVPSQGENAYVFPDVPPLPAVEVQDGGKEKLRELLHARSTPSGAISADDDPNLSPDQNFCVGLPEAYNDGGVAVSYERLCQVQRVRVDKYMSGCGPTSCLPSGTAEFRLIVVGYGARGDRSGGYVVRADSWTYTPGMENEYLAIGPYCMAAAGPMCEPDYPLETDIASWAMDGGQGGTIIVTSFEDGGLGPDKVSLSNVGISIAARFNTGAISDTRLLSPRRFRCDSASYLALGRGCSFIDAVQLFRLDAKDYPESVRHIADALYERAPVVPNPGGRKFPGSIESGQPLTRNFFDVELQDKATRAKDAACAQYFPNKPSDFDCDEYPFNKTYQSAGSGGPFTIRAIPRSDNRGAGGKFSAFMTDTRILHADPFFVVLDNMEMVPPIP</sequence>